<evidence type="ECO:0000313" key="3">
    <source>
        <dbReference type="Proteomes" id="UP000494119"/>
    </source>
</evidence>
<reference evidence="2 3" key="1">
    <citation type="submission" date="2020-04" db="EMBL/GenBank/DDBJ databases">
        <authorList>
            <person name="De Canck E."/>
        </authorList>
    </citation>
    <scope>NUCLEOTIDE SEQUENCE [LARGE SCALE GENOMIC DNA]</scope>
    <source>
        <strain evidence="2 3">LMG 28688</strain>
    </source>
</reference>
<gene>
    <name evidence="2" type="ORF">LMG28688_02102</name>
</gene>
<evidence type="ECO:0000256" key="1">
    <source>
        <dbReference type="SAM" id="MobiDB-lite"/>
    </source>
</evidence>
<accession>A0A6J5FRC1</accession>
<proteinExistence type="predicted"/>
<evidence type="ECO:0000313" key="2">
    <source>
        <dbReference type="EMBL" id="CAB3785753.1"/>
    </source>
</evidence>
<dbReference type="EMBL" id="CADIKL010000008">
    <property type="protein sequence ID" value="CAB3785753.1"/>
    <property type="molecule type" value="Genomic_DNA"/>
</dbReference>
<name>A0A6J5FRC1_9BURK</name>
<dbReference type="RefSeq" id="WP_175195047.1">
    <property type="nucleotide sequence ID" value="NZ_CADIKL010000008.1"/>
</dbReference>
<dbReference type="AlphaFoldDB" id="A0A6J5FRC1"/>
<protein>
    <submittedName>
        <fullName evidence="2">Uncharacterized protein</fullName>
    </submittedName>
</protein>
<keyword evidence="3" id="KW-1185">Reference proteome</keyword>
<sequence length="214" mass="24687">MSRTVTDVQRNAIFRMVDEVMAIMRDNKPFNPDSGVFGRIRSSESESGYPGARYSFKNVEIPPASIEFLTESNPLDYSEDGMQVPVVPIHFKLDFGPSIYGITEEILKERLDLADYWIDWDGTRQEGNVMPPAPGLLMKPYRYRARTHADSRFPVDVEIVYGLPTGDEPKYMLSLMFLTIERAYKPVTSDDRRRIREEREQRAHEIFSKPEAAK</sequence>
<dbReference type="Proteomes" id="UP000494119">
    <property type="component" value="Unassembled WGS sequence"/>
</dbReference>
<feature type="region of interest" description="Disordered" evidence="1">
    <location>
        <begin position="189"/>
        <end position="214"/>
    </location>
</feature>
<organism evidence="2 3">
    <name type="scientific">Paraburkholderia caffeinitolerans</name>
    <dbReference type="NCBI Taxonomy" id="1723730"/>
    <lineage>
        <taxon>Bacteria</taxon>
        <taxon>Pseudomonadati</taxon>
        <taxon>Pseudomonadota</taxon>
        <taxon>Betaproteobacteria</taxon>
        <taxon>Burkholderiales</taxon>
        <taxon>Burkholderiaceae</taxon>
        <taxon>Paraburkholderia</taxon>
    </lineage>
</organism>